<accession>A0A1G8D2W8</accession>
<dbReference type="InterPro" id="IPR011990">
    <property type="entry name" value="TPR-like_helical_dom_sf"/>
</dbReference>
<evidence type="ECO:0000313" key="4">
    <source>
        <dbReference type="Proteomes" id="UP000199017"/>
    </source>
</evidence>
<organism evidence="3 4">
    <name type="scientific">Alteribacillus bidgolensis</name>
    <dbReference type="NCBI Taxonomy" id="930129"/>
    <lineage>
        <taxon>Bacteria</taxon>
        <taxon>Bacillati</taxon>
        <taxon>Bacillota</taxon>
        <taxon>Bacilli</taxon>
        <taxon>Bacillales</taxon>
        <taxon>Bacillaceae</taxon>
        <taxon>Alteribacillus</taxon>
    </lineage>
</organism>
<protein>
    <recommendedName>
        <fullName evidence="2">YprB ribonuclease H-like domain-containing protein</fullName>
    </recommendedName>
</protein>
<dbReference type="Gene3D" id="3.30.420.10">
    <property type="entry name" value="Ribonuclease H-like superfamily/Ribonuclease H"/>
    <property type="match status" value="1"/>
</dbReference>
<gene>
    <name evidence="3" type="ORF">SAMN05216352_101524</name>
</gene>
<dbReference type="AlphaFoldDB" id="A0A1G8D2W8"/>
<dbReference type="SUPFAM" id="SSF48452">
    <property type="entry name" value="TPR-like"/>
    <property type="match status" value="1"/>
</dbReference>
<dbReference type="Pfam" id="PF13482">
    <property type="entry name" value="RNase_H_2"/>
    <property type="match status" value="1"/>
</dbReference>
<feature type="compositionally biased region" description="Basic residues" evidence="1">
    <location>
        <begin position="1"/>
        <end position="12"/>
    </location>
</feature>
<keyword evidence="4" id="KW-1185">Reference proteome</keyword>
<dbReference type="GO" id="GO:0003676">
    <property type="term" value="F:nucleic acid binding"/>
    <property type="evidence" value="ECO:0007669"/>
    <property type="project" value="InterPro"/>
</dbReference>
<evidence type="ECO:0000259" key="2">
    <source>
        <dbReference type="Pfam" id="PF13482"/>
    </source>
</evidence>
<dbReference type="Gene3D" id="1.25.40.10">
    <property type="entry name" value="Tetratricopeptide repeat domain"/>
    <property type="match status" value="1"/>
</dbReference>
<dbReference type="Proteomes" id="UP000199017">
    <property type="component" value="Unassembled WGS sequence"/>
</dbReference>
<dbReference type="PANTHER" id="PTHR38462:SF1">
    <property type="entry name" value="YPRB RIBONUCLEASE H-LIKE DOMAIN-CONTAINING PROTEIN"/>
    <property type="match status" value="1"/>
</dbReference>
<dbReference type="InterPro" id="IPR036397">
    <property type="entry name" value="RNaseH_sf"/>
</dbReference>
<name>A0A1G8D2W8_9BACI</name>
<feature type="region of interest" description="Disordered" evidence="1">
    <location>
        <begin position="1"/>
        <end position="30"/>
    </location>
</feature>
<feature type="domain" description="YprB ribonuclease H-like" evidence="2">
    <location>
        <begin position="109"/>
        <end position="278"/>
    </location>
</feature>
<evidence type="ECO:0000256" key="1">
    <source>
        <dbReference type="SAM" id="MobiDB-lite"/>
    </source>
</evidence>
<dbReference type="InterPro" id="IPR012337">
    <property type="entry name" value="RNaseH-like_sf"/>
</dbReference>
<sequence>MKLKNKLHRMKHHLGDNKPVQSEKEDKETVPVDHYHNKEIPFAKVWEDLSAESRFLEDQYMIKREVVYPFKHAHGKYKLQELFDVWEKWKNETAFHPLHPNERSPEDLLFFDTETTGLNSGAGNMIFLLGGAQFTKEHVQVSQFFLPGPEAEVALYHHFLTDTASTQNLVTYNGKAFDWPQLKTRHTFVRNEVPKLPAFGHFDLLHAARRLFKHRLSSCKLSVVEKEILQFERIDDTPGYLAPMLYFDFLNEKHPNYIKGVLTHNEWDVLSLITLYIDLSKRVLSNRSCGRETYEIGRWYVQCKEWNKARWCFVKALETTIERREWQEECMFALGFVNKKLNQEKEAVECFLKVLENNSSNSADAAIEIAKFYEHREKNPEKALHFVHKAVKINGNVTPQLNKRMKRLQNKKEIGK</sequence>
<dbReference type="InterPro" id="IPR038720">
    <property type="entry name" value="YprB_RNase_H-like_dom"/>
</dbReference>
<dbReference type="OrthoDB" id="9790530at2"/>
<dbReference type="PANTHER" id="PTHR38462">
    <property type="entry name" value="EXONUCLEASE-LIKE PROTEIN"/>
    <property type="match status" value="1"/>
</dbReference>
<proteinExistence type="predicted"/>
<feature type="compositionally biased region" description="Basic and acidic residues" evidence="1">
    <location>
        <begin position="13"/>
        <end position="30"/>
    </location>
</feature>
<dbReference type="EMBL" id="FNDU01000001">
    <property type="protein sequence ID" value="SDH51739.1"/>
    <property type="molecule type" value="Genomic_DNA"/>
</dbReference>
<reference evidence="3 4" key="1">
    <citation type="submission" date="2016-10" db="EMBL/GenBank/DDBJ databases">
        <authorList>
            <person name="de Groot N.N."/>
        </authorList>
    </citation>
    <scope>NUCLEOTIDE SEQUENCE [LARGE SCALE GENOMIC DNA]</scope>
    <source>
        <strain evidence="4">P4B,CCM 7963,CECT 7998,DSM 25260,IBRC-M 10614,KCTC 13821</strain>
    </source>
</reference>
<dbReference type="STRING" id="930129.SAMN05216352_101524"/>
<dbReference type="SUPFAM" id="SSF53098">
    <property type="entry name" value="Ribonuclease H-like"/>
    <property type="match status" value="1"/>
</dbReference>
<evidence type="ECO:0000313" key="3">
    <source>
        <dbReference type="EMBL" id="SDH51739.1"/>
    </source>
</evidence>
<dbReference type="RefSeq" id="WP_091580453.1">
    <property type="nucleotide sequence ID" value="NZ_FNDU01000001.1"/>
</dbReference>